<organism evidence="1 2">
    <name type="scientific">Gossypium raimondii</name>
    <name type="common">Peruvian cotton</name>
    <name type="synonym">Gossypium klotzschianum subsp. raimondii</name>
    <dbReference type="NCBI Taxonomy" id="29730"/>
    <lineage>
        <taxon>Eukaryota</taxon>
        <taxon>Viridiplantae</taxon>
        <taxon>Streptophyta</taxon>
        <taxon>Embryophyta</taxon>
        <taxon>Tracheophyta</taxon>
        <taxon>Spermatophyta</taxon>
        <taxon>Magnoliopsida</taxon>
        <taxon>eudicotyledons</taxon>
        <taxon>Gunneridae</taxon>
        <taxon>Pentapetalae</taxon>
        <taxon>rosids</taxon>
        <taxon>malvids</taxon>
        <taxon>Malvales</taxon>
        <taxon>Malvaceae</taxon>
        <taxon>Malvoideae</taxon>
        <taxon>Gossypium</taxon>
    </lineage>
</organism>
<name>A0A0D2UKC4_GOSRA</name>
<protein>
    <submittedName>
        <fullName evidence="1">Uncharacterized protein</fullName>
    </submittedName>
</protein>
<gene>
    <name evidence="1" type="ORF">B456_011G006800</name>
</gene>
<evidence type="ECO:0000313" key="1">
    <source>
        <dbReference type="EMBL" id="KJB69129.1"/>
    </source>
</evidence>
<proteinExistence type="predicted"/>
<keyword evidence="2" id="KW-1185">Reference proteome</keyword>
<dbReference type="EMBL" id="CM001750">
    <property type="protein sequence ID" value="KJB69129.1"/>
    <property type="molecule type" value="Genomic_DNA"/>
</dbReference>
<dbReference type="Proteomes" id="UP000032304">
    <property type="component" value="Chromosome 11"/>
</dbReference>
<sequence length="117" mass="13930">MLFCLKYIFKHCFFLLDLARSLLRVPSISYVCILTWRVGARHKRSNFEADWRKLNFFVAVEKFIFTIKQLCLANFLELLPSKGKEVCYGLQTVYYHNEIDSSTLSLWIYNCLKREMA</sequence>
<reference evidence="1 2" key="1">
    <citation type="journal article" date="2012" name="Nature">
        <title>Repeated polyploidization of Gossypium genomes and the evolution of spinnable cotton fibres.</title>
        <authorList>
            <person name="Paterson A.H."/>
            <person name="Wendel J.F."/>
            <person name="Gundlach H."/>
            <person name="Guo H."/>
            <person name="Jenkins J."/>
            <person name="Jin D."/>
            <person name="Llewellyn D."/>
            <person name="Showmaker K.C."/>
            <person name="Shu S."/>
            <person name="Udall J."/>
            <person name="Yoo M.J."/>
            <person name="Byers R."/>
            <person name="Chen W."/>
            <person name="Doron-Faigenboim A."/>
            <person name="Duke M.V."/>
            <person name="Gong L."/>
            <person name="Grimwood J."/>
            <person name="Grover C."/>
            <person name="Grupp K."/>
            <person name="Hu G."/>
            <person name="Lee T.H."/>
            <person name="Li J."/>
            <person name="Lin L."/>
            <person name="Liu T."/>
            <person name="Marler B.S."/>
            <person name="Page J.T."/>
            <person name="Roberts A.W."/>
            <person name="Romanel E."/>
            <person name="Sanders W.S."/>
            <person name="Szadkowski E."/>
            <person name="Tan X."/>
            <person name="Tang H."/>
            <person name="Xu C."/>
            <person name="Wang J."/>
            <person name="Wang Z."/>
            <person name="Zhang D."/>
            <person name="Zhang L."/>
            <person name="Ashrafi H."/>
            <person name="Bedon F."/>
            <person name="Bowers J.E."/>
            <person name="Brubaker C.L."/>
            <person name="Chee P.W."/>
            <person name="Das S."/>
            <person name="Gingle A.R."/>
            <person name="Haigler C.H."/>
            <person name="Harker D."/>
            <person name="Hoffmann L.V."/>
            <person name="Hovav R."/>
            <person name="Jones D.C."/>
            <person name="Lemke C."/>
            <person name="Mansoor S."/>
            <person name="ur Rahman M."/>
            <person name="Rainville L.N."/>
            <person name="Rambani A."/>
            <person name="Reddy U.K."/>
            <person name="Rong J.K."/>
            <person name="Saranga Y."/>
            <person name="Scheffler B.E."/>
            <person name="Scheffler J.A."/>
            <person name="Stelly D.M."/>
            <person name="Triplett B.A."/>
            <person name="Van Deynze A."/>
            <person name="Vaslin M.F."/>
            <person name="Waghmare V.N."/>
            <person name="Walford S.A."/>
            <person name="Wright R.J."/>
            <person name="Zaki E.A."/>
            <person name="Zhang T."/>
            <person name="Dennis E.S."/>
            <person name="Mayer K.F."/>
            <person name="Peterson D.G."/>
            <person name="Rokhsar D.S."/>
            <person name="Wang X."/>
            <person name="Schmutz J."/>
        </authorList>
    </citation>
    <scope>NUCLEOTIDE SEQUENCE [LARGE SCALE GENOMIC DNA]</scope>
</reference>
<dbReference type="Gramene" id="KJB69129">
    <property type="protein sequence ID" value="KJB69129"/>
    <property type="gene ID" value="B456_011G006800"/>
</dbReference>
<dbReference type="AlphaFoldDB" id="A0A0D2UKC4"/>
<accession>A0A0D2UKC4</accession>
<evidence type="ECO:0000313" key="2">
    <source>
        <dbReference type="Proteomes" id="UP000032304"/>
    </source>
</evidence>